<organism evidence="3 4">
    <name type="scientific">Chitinophaga filiformis</name>
    <name type="common">Myxococcus filiformis</name>
    <name type="synonym">Flexibacter filiformis</name>
    <dbReference type="NCBI Taxonomy" id="104663"/>
    <lineage>
        <taxon>Bacteria</taxon>
        <taxon>Pseudomonadati</taxon>
        <taxon>Bacteroidota</taxon>
        <taxon>Chitinophagia</taxon>
        <taxon>Chitinophagales</taxon>
        <taxon>Chitinophagaceae</taxon>
        <taxon>Chitinophaga</taxon>
    </lineage>
</organism>
<feature type="domain" description="Tail specific protease" evidence="2">
    <location>
        <begin position="144"/>
        <end position="351"/>
    </location>
</feature>
<evidence type="ECO:0000256" key="1">
    <source>
        <dbReference type="SAM" id="SignalP"/>
    </source>
</evidence>
<gene>
    <name evidence="3" type="ORF">MYF79_20360</name>
</gene>
<protein>
    <submittedName>
        <fullName evidence="3">S41 family peptidase</fullName>
    </submittedName>
</protein>
<feature type="signal peptide" evidence="1">
    <location>
        <begin position="1"/>
        <end position="22"/>
    </location>
</feature>
<proteinExistence type="predicted"/>
<accession>A0ABY4HU36</accession>
<reference evidence="3 4" key="1">
    <citation type="submission" date="2022-04" db="EMBL/GenBank/DDBJ databases">
        <title>The arsenic-methylating capacity of Chitinophaga filiformis YT5 during chitin decomposition.</title>
        <authorList>
            <person name="Chen G."/>
            <person name="Liang Y."/>
        </authorList>
    </citation>
    <scope>NUCLEOTIDE SEQUENCE [LARGE SCALE GENOMIC DNA]</scope>
    <source>
        <strain evidence="3 4">YT5</strain>
    </source>
</reference>
<keyword evidence="1" id="KW-0732">Signal</keyword>
<evidence type="ECO:0000259" key="2">
    <source>
        <dbReference type="Pfam" id="PF03572"/>
    </source>
</evidence>
<dbReference type="Proteomes" id="UP000830198">
    <property type="component" value="Chromosome"/>
</dbReference>
<dbReference type="InterPro" id="IPR005151">
    <property type="entry name" value="Tail-specific_protease"/>
</dbReference>
<dbReference type="Pfam" id="PF03572">
    <property type="entry name" value="Peptidase_S41"/>
    <property type="match status" value="1"/>
</dbReference>
<sequence>MLSRFTSVMLTFLFIMAGKAFAQKAENCNCTDIMRFVQQKVETVYAGFPNKVTAANKKEYDLLLKMLIKQSSAIHNVDSCYLLTRQYTAFFKDAHVRTQYNWEYVRQHRERIDSLKKVMYNGKVLTSHITNSTAFKQIDDSTVLLTLPSFEQKYKAIIDSLVKSNVELLKATPHLIVDLRNNDGGYDMTYASLMPFIYSNPFVVYYREVRVSPDAIALYKEALGKPDIGDQMKAFFDRAIALLEERKAGFVNFAGKCTDTIKMELFFSRPERVSIITDRATGSSAENFVSMARQSKRVTVFGDNTRGVVDYGDVVWLNPPGCPFMELVIPTQRSCRLSEATVDSIGFPPDVRIPADVDAYQYILDWVTKQSVRSKINP</sequence>
<dbReference type="Gene3D" id="3.90.226.10">
    <property type="entry name" value="2-enoyl-CoA Hydratase, Chain A, domain 1"/>
    <property type="match status" value="1"/>
</dbReference>
<dbReference type="RefSeq" id="WP_247809554.1">
    <property type="nucleotide sequence ID" value="NZ_CP095855.1"/>
</dbReference>
<evidence type="ECO:0000313" key="4">
    <source>
        <dbReference type="Proteomes" id="UP000830198"/>
    </source>
</evidence>
<name>A0ABY4HU36_CHIFI</name>
<evidence type="ECO:0000313" key="3">
    <source>
        <dbReference type="EMBL" id="UPK67296.1"/>
    </source>
</evidence>
<dbReference type="SUPFAM" id="SSF52096">
    <property type="entry name" value="ClpP/crotonase"/>
    <property type="match status" value="1"/>
</dbReference>
<feature type="chain" id="PRO_5045425273" evidence="1">
    <location>
        <begin position="23"/>
        <end position="378"/>
    </location>
</feature>
<dbReference type="InterPro" id="IPR029045">
    <property type="entry name" value="ClpP/crotonase-like_dom_sf"/>
</dbReference>
<keyword evidence="4" id="KW-1185">Reference proteome</keyword>
<dbReference type="EMBL" id="CP095855">
    <property type="protein sequence ID" value="UPK67296.1"/>
    <property type="molecule type" value="Genomic_DNA"/>
</dbReference>